<feature type="domain" description="Na+-translocating membrane potential-generating system MpsC" evidence="1">
    <location>
        <begin position="2"/>
        <end position="104"/>
    </location>
</feature>
<dbReference type="AlphaFoldDB" id="A0A6J7I530"/>
<reference evidence="2" key="1">
    <citation type="submission" date="2020-05" db="EMBL/GenBank/DDBJ databases">
        <authorList>
            <person name="Chiriac C."/>
            <person name="Salcher M."/>
            <person name="Ghai R."/>
            <person name="Kavagutti S V."/>
        </authorList>
    </citation>
    <scope>NUCLEOTIDE SEQUENCE</scope>
</reference>
<protein>
    <submittedName>
        <fullName evidence="2">Unannotated protein</fullName>
    </submittedName>
</protein>
<name>A0A6J7I530_9ZZZZ</name>
<dbReference type="Pfam" id="PF10057">
    <property type="entry name" value="MpsC"/>
    <property type="match status" value="1"/>
</dbReference>
<sequence length="105" mass="11328">MQNEIADAVVSLAKKHLGRGPESTRVTIDGDLVVVLLRNGLGSSERLLVGEGEGDAVLAFRRVIQDVLRPALVAEIQRIMGRQVGTFMSANALDPDYAAEIFILL</sequence>
<dbReference type="EMBL" id="CAFBMK010000130">
    <property type="protein sequence ID" value="CAB4925626.1"/>
    <property type="molecule type" value="Genomic_DNA"/>
</dbReference>
<evidence type="ECO:0000259" key="1">
    <source>
        <dbReference type="Pfam" id="PF10057"/>
    </source>
</evidence>
<evidence type="ECO:0000313" key="2">
    <source>
        <dbReference type="EMBL" id="CAB4925626.1"/>
    </source>
</evidence>
<organism evidence="2">
    <name type="scientific">freshwater metagenome</name>
    <dbReference type="NCBI Taxonomy" id="449393"/>
    <lineage>
        <taxon>unclassified sequences</taxon>
        <taxon>metagenomes</taxon>
        <taxon>ecological metagenomes</taxon>
    </lineage>
</organism>
<accession>A0A6J7I530</accession>
<gene>
    <name evidence="2" type="ORF">UFOPK3564_02084</name>
</gene>
<proteinExistence type="predicted"/>
<dbReference type="InterPro" id="IPR018745">
    <property type="entry name" value="MpsC"/>
</dbReference>